<reference evidence="2 3" key="1">
    <citation type="submission" date="2016-04" db="EMBL/GenBank/DDBJ databases">
        <title>High quality genome of the nematocidal Bacillus thuringiensis MYBT18246.</title>
        <authorList>
            <person name="Hollensteiner J."/>
            <person name="Poehlein A."/>
            <person name="Sproeer C."/>
            <person name="Bunk B."/>
            <person name="Rosenstiel P."/>
            <person name="Schulenburg H."/>
            <person name="Liesegang H."/>
        </authorList>
    </citation>
    <scope>NUCLEOTIDE SEQUENCE [LARGE SCALE GENOMIC DNA]</scope>
    <source>
        <strain evidence="2 3">MYBT18246</strain>
        <plasmid evidence="2 3">p101287</plasmid>
    </source>
</reference>
<feature type="transmembrane region" description="Helical" evidence="1">
    <location>
        <begin position="24"/>
        <end position="57"/>
    </location>
</feature>
<dbReference type="RefSeq" id="WP_065487055.1">
    <property type="nucleotide sequence ID" value="NZ_CP015356.1"/>
</dbReference>
<gene>
    <name evidence="2" type="ORF">BT246_70670</name>
</gene>
<organism evidence="2 3">
    <name type="scientific">Bacillus thuringiensis</name>
    <dbReference type="NCBI Taxonomy" id="1428"/>
    <lineage>
        <taxon>Bacteria</taxon>
        <taxon>Bacillati</taxon>
        <taxon>Bacillota</taxon>
        <taxon>Bacilli</taxon>
        <taxon>Bacillales</taxon>
        <taxon>Bacillaceae</taxon>
        <taxon>Bacillus</taxon>
        <taxon>Bacillus cereus group</taxon>
    </lineage>
</organism>
<dbReference type="AlphaFoldDB" id="A0A9W3SJS9"/>
<dbReference type="EMBL" id="CP015356">
    <property type="protein sequence ID" value="ANS52357.1"/>
    <property type="molecule type" value="Genomic_DNA"/>
</dbReference>
<sequence>MSLVYGLQDKLTGFFKANARTFKYIGIIIATLVIFKSILLQLLGLLALGSIIVIGFYYLFRIAFGLIALAIVIAGIFMAGGLIYGLFTMF</sequence>
<feature type="transmembrane region" description="Helical" evidence="1">
    <location>
        <begin position="63"/>
        <end position="87"/>
    </location>
</feature>
<keyword evidence="1" id="KW-0472">Membrane</keyword>
<protein>
    <submittedName>
        <fullName evidence="2">Uncharacterized protein</fullName>
    </submittedName>
</protein>
<keyword evidence="1" id="KW-0812">Transmembrane</keyword>
<proteinExistence type="predicted"/>
<name>A0A9W3SJS9_BACTU</name>
<geneLocation type="plasmid" evidence="2 3">
    <name>p101287</name>
</geneLocation>
<keyword evidence="1" id="KW-1133">Transmembrane helix</keyword>
<evidence type="ECO:0000313" key="3">
    <source>
        <dbReference type="Proteomes" id="UP000092743"/>
    </source>
</evidence>
<evidence type="ECO:0000256" key="1">
    <source>
        <dbReference type="SAM" id="Phobius"/>
    </source>
</evidence>
<evidence type="ECO:0000313" key="2">
    <source>
        <dbReference type="EMBL" id="ANS52357.1"/>
    </source>
</evidence>
<keyword evidence="2" id="KW-0614">Plasmid</keyword>
<accession>A0A9W3SJS9</accession>
<dbReference type="Proteomes" id="UP000092743">
    <property type="component" value="Plasmid p101287"/>
</dbReference>